<evidence type="ECO:0000313" key="1">
    <source>
        <dbReference type="EMBL" id="SHE96221.1"/>
    </source>
</evidence>
<dbReference type="InterPro" id="IPR013078">
    <property type="entry name" value="His_Pase_superF_clade-1"/>
</dbReference>
<dbReference type="SUPFAM" id="SSF53254">
    <property type="entry name" value="Phosphoglycerate mutase-like"/>
    <property type="match status" value="1"/>
</dbReference>
<proteinExistence type="predicted"/>
<dbReference type="Proteomes" id="UP000184159">
    <property type="component" value="Unassembled WGS sequence"/>
</dbReference>
<dbReference type="RefSeq" id="WP_072956692.1">
    <property type="nucleotide sequence ID" value="NZ_FQUH01000004.1"/>
</dbReference>
<dbReference type="SMART" id="SM00855">
    <property type="entry name" value="PGAM"/>
    <property type="match status" value="1"/>
</dbReference>
<dbReference type="CDD" id="cd07067">
    <property type="entry name" value="HP_PGM_like"/>
    <property type="match status" value="1"/>
</dbReference>
<dbReference type="InterPro" id="IPR029033">
    <property type="entry name" value="His_PPase_superfam"/>
</dbReference>
<dbReference type="NCBIfam" id="TIGR00249">
    <property type="entry name" value="sixA"/>
    <property type="match status" value="1"/>
</dbReference>
<evidence type="ECO:0000313" key="2">
    <source>
        <dbReference type="Proteomes" id="UP000184159"/>
    </source>
</evidence>
<dbReference type="GO" id="GO:0101006">
    <property type="term" value="F:protein histidine phosphatase activity"/>
    <property type="evidence" value="ECO:0007669"/>
    <property type="project" value="InterPro"/>
</dbReference>
<gene>
    <name evidence="1" type="ORF">SAMN02745781_01148</name>
</gene>
<organism evidence="1 2">
    <name type="scientific">Vibrio gazogenes DSM 21264 = NBRC 103151</name>
    <dbReference type="NCBI Taxonomy" id="1123492"/>
    <lineage>
        <taxon>Bacteria</taxon>
        <taxon>Pseudomonadati</taxon>
        <taxon>Pseudomonadota</taxon>
        <taxon>Gammaproteobacteria</taxon>
        <taxon>Vibrionales</taxon>
        <taxon>Vibrionaceae</taxon>
        <taxon>Vibrio</taxon>
    </lineage>
</organism>
<name>A0A1M4XRY2_VIBGA</name>
<reference evidence="2" key="1">
    <citation type="submission" date="2016-11" db="EMBL/GenBank/DDBJ databases">
        <authorList>
            <person name="Varghese N."/>
            <person name="Submissions S."/>
        </authorList>
    </citation>
    <scope>NUCLEOTIDE SEQUENCE [LARGE SCALE GENOMIC DNA]</scope>
    <source>
        <strain evidence="2">DSM 21264</strain>
    </source>
</reference>
<protein>
    <submittedName>
        <fullName evidence="1">Phosphohistidine phosphatase, SixA</fullName>
    </submittedName>
</protein>
<dbReference type="InterPro" id="IPR004449">
    <property type="entry name" value="SixA"/>
</dbReference>
<dbReference type="AlphaFoldDB" id="A0A1M4XRY2"/>
<dbReference type="Gene3D" id="3.40.50.1240">
    <property type="entry name" value="Phosphoglycerate mutase-like"/>
    <property type="match status" value="1"/>
</dbReference>
<accession>A0A1M4XRY2</accession>
<dbReference type="Pfam" id="PF00300">
    <property type="entry name" value="His_Phos_1"/>
    <property type="match status" value="1"/>
</dbReference>
<keyword evidence="2" id="KW-1185">Reference proteome</keyword>
<dbReference type="GO" id="GO:0005737">
    <property type="term" value="C:cytoplasm"/>
    <property type="evidence" value="ECO:0007669"/>
    <property type="project" value="InterPro"/>
</dbReference>
<sequence length="155" mass="17431">MKIFIMRHGEAGYCATGDADRPLTELGKSESVSVMKQANDIQKISVDKVLISPYLRAQETWQEISAYVEALSIETCDDITPYGKSDRVFDYLMALADIERVNSFFIVSHLPLVGYLTSEFVRDMPAPMFPTSGLACLDYIPETQQGELLWRLAPK</sequence>
<dbReference type="EMBL" id="FQUH01000004">
    <property type="protein sequence ID" value="SHE96221.1"/>
    <property type="molecule type" value="Genomic_DNA"/>
</dbReference>